<evidence type="ECO:0000313" key="2">
    <source>
        <dbReference type="EMBL" id="MBA5629203.1"/>
    </source>
</evidence>
<dbReference type="CDD" id="cd00761">
    <property type="entry name" value="Glyco_tranf_GTA_type"/>
    <property type="match status" value="1"/>
</dbReference>
<name>A0A838ZRQ7_9FLAO</name>
<dbReference type="InterPro" id="IPR001173">
    <property type="entry name" value="Glyco_trans_2-like"/>
</dbReference>
<protein>
    <submittedName>
        <fullName evidence="2">Glycosyltransferase family 2 protein</fullName>
    </submittedName>
</protein>
<gene>
    <name evidence="2" type="ORF">HU137_05390</name>
</gene>
<dbReference type="Gene3D" id="3.90.550.10">
    <property type="entry name" value="Spore Coat Polysaccharide Biosynthesis Protein SpsA, Chain A"/>
    <property type="match status" value="1"/>
</dbReference>
<dbReference type="SUPFAM" id="SSF53448">
    <property type="entry name" value="Nucleotide-diphospho-sugar transferases"/>
    <property type="match status" value="1"/>
</dbReference>
<accession>A0A838ZRQ7</accession>
<sequence>MTQTTELKITVVIPCYNASKTINKCIESVINQTYKADEIILIDDCSTDNTWEVLKDIQKYNNHLIEIKLTSTGKNSGPSVARNIGVKMANTNWIAFLDSDDYWDKTKLEKQVAIFHKEKNVKLISCAYKKKKLPDSVPYQEINFKQSFIKNYFETPTVFAEKKVLEEFPFNPDQKHSEDYMVWLKITKNYKAICLNEILAFCVLDKNPYGESGLSQNIWKMEKGELSNFKILYKDKDINFWEYLAFSSFSLLKFFRRFLIVTKRNLF</sequence>
<keyword evidence="2" id="KW-0808">Transferase</keyword>
<dbReference type="PANTHER" id="PTHR22916:SF3">
    <property type="entry name" value="UDP-GLCNAC:BETAGAL BETA-1,3-N-ACETYLGLUCOSAMINYLTRANSFERASE-LIKE PROTEIN 1"/>
    <property type="match status" value="1"/>
</dbReference>
<evidence type="ECO:0000313" key="3">
    <source>
        <dbReference type="Proteomes" id="UP000552241"/>
    </source>
</evidence>
<reference evidence="2 3" key="1">
    <citation type="submission" date="2020-07" db="EMBL/GenBank/DDBJ databases">
        <title>Moheibacter lacus sp. nov., a member of the family Flavobacteriaceae isolated from freshwater lake sediment.</title>
        <authorList>
            <person name="Liu Y."/>
        </authorList>
    </citation>
    <scope>NUCLEOTIDE SEQUENCE [LARGE SCALE GENOMIC DNA]</scope>
    <source>
        <strain evidence="2 3">BDHS18</strain>
    </source>
</reference>
<feature type="domain" description="Glycosyltransferase 2-like" evidence="1">
    <location>
        <begin position="10"/>
        <end position="141"/>
    </location>
</feature>
<comment type="caution">
    <text evidence="2">The sequence shown here is derived from an EMBL/GenBank/DDBJ whole genome shotgun (WGS) entry which is preliminary data.</text>
</comment>
<dbReference type="EMBL" id="JACDZE010000001">
    <property type="protein sequence ID" value="MBA5629203.1"/>
    <property type="molecule type" value="Genomic_DNA"/>
</dbReference>
<dbReference type="GO" id="GO:0016758">
    <property type="term" value="F:hexosyltransferase activity"/>
    <property type="evidence" value="ECO:0007669"/>
    <property type="project" value="UniProtKB-ARBA"/>
</dbReference>
<dbReference type="InterPro" id="IPR029044">
    <property type="entry name" value="Nucleotide-diphossugar_trans"/>
</dbReference>
<proteinExistence type="predicted"/>
<dbReference type="Pfam" id="PF00535">
    <property type="entry name" value="Glycos_transf_2"/>
    <property type="match status" value="1"/>
</dbReference>
<dbReference type="PANTHER" id="PTHR22916">
    <property type="entry name" value="GLYCOSYLTRANSFERASE"/>
    <property type="match status" value="1"/>
</dbReference>
<organism evidence="2 3">
    <name type="scientific">Moheibacter lacus</name>
    <dbReference type="NCBI Taxonomy" id="2745851"/>
    <lineage>
        <taxon>Bacteria</taxon>
        <taxon>Pseudomonadati</taxon>
        <taxon>Bacteroidota</taxon>
        <taxon>Flavobacteriia</taxon>
        <taxon>Flavobacteriales</taxon>
        <taxon>Weeksellaceae</taxon>
        <taxon>Moheibacter</taxon>
    </lineage>
</organism>
<dbReference type="RefSeq" id="WP_182042767.1">
    <property type="nucleotide sequence ID" value="NZ_JACDZE010000001.1"/>
</dbReference>
<keyword evidence="3" id="KW-1185">Reference proteome</keyword>
<dbReference type="AlphaFoldDB" id="A0A838ZRQ7"/>
<dbReference type="Proteomes" id="UP000552241">
    <property type="component" value="Unassembled WGS sequence"/>
</dbReference>
<evidence type="ECO:0000259" key="1">
    <source>
        <dbReference type="Pfam" id="PF00535"/>
    </source>
</evidence>